<comment type="caution">
    <text evidence="2">The sequence shown here is derived from an EMBL/GenBank/DDBJ whole genome shotgun (WGS) entry which is preliminary data.</text>
</comment>
<dbReference type="Proteomes" id="UP000557739">
    <property type="component" value="Unassembled WGS sequence"/>
</dbReference>
<reference evidence="2 3" key="1">
    <citation type="submission" date="2020-08" db="EMBL/GenBank/DDBJ databases">
        <title>Genomic Encyclopedia of Type Strains, Phase IV (KMG-IV): sequencing the most valuable type-strain genomes for metagenomic binning, comparative biology and taxonomic classification.</title>
        <authorList>
            <person name="Goeker M."/>
        </authorList>
    </citation>
    <scope>NUCLEOTIDE SEQUENCE [LARGE SCALE GENOMIC DNA]</scope>
    <source>
        <strain evidence="2 3">DSM 27244</strain>
    </source>
</reference>
<keyword evidence="2" id="KW-0378">Hydrolase</keyword>
<dbReference type="InterPro" id="IPR001279">
    <property type="entry name" value="Metallo-B-lactamas"/>
</dbReference>
<dbReference type="NCBIfam" id="NF012229">
    <property type="entry name" value="bla_class_B_core"/>
    <property type="match status" value="1"/>
</dbReference>
<proteinExistence type="predicted"/>
<evidence type="ECO:0000313" key="3">
    <source>
        <dbReference type="Proteomes" id="UP000557739"/>
    </source>
</evidence>
<keyword evidence="3" id="KW-1185">Reference proteome</keyword>
<dbReference type="EMBL" id="JACIJJ010000004">
    <property type="protein sequence ID" value="MBB5699575.1"/>
    <property type="molecule type" value="Genomic_DNA"/>
</dbReference>
<protein>
    <submittedName>
        <fullName evidence="2">Metallo-beta-lactamase class B</fullName>
        <ecNumber evidence="2">3.5.2.6</ecNumber>
    </submittedName>
</protein>
<dbReference type="InterPro" id="IPR050855">
    <property type="entry name" value="NDM-1-like"/>
</dbReference>
<evidence type="ECO:0000313" key="2">
    <source>
        <dbReference type="EMBL" id="MBB5699575.1"/>
    </source>
</evidence>
<dbReference type="SUPFAM" id="SSF56281">
    <property type="entry name" value="Metallo-hydrolase/oxidoreductase"/>
    <property type="match status" value="1"/>
</dbReference>
<sequence length="282" mass="30747">MIRTLALIALAALQSDQRAEWNRPQAPFRIAGNLYYVGTSELAAYLLTESKGHVLIDGAMSESVPQIRANIRQLGFRERDVKRLLINHAHWDHADGLAGLKAATGAPLWASGADRRTLETGRATDRDDLTPFAPVKVDHVLKDGEVVEVGATRIATLATPGHTAGCTSFTTTVRDPAIGRGRPLKVLLACSLSVADQRLVGNRRYPTAAADFRRSFARLAPMRPDIFVNFHASAFDLAAKRARQVKGNTAAFVDPSEWPRRLAATKGAFEKEYARQRAKGGV</sequence>
<dbReference type="RefSeq" id="WP_184029781.1">
    <property type="nucleotide sequence ID" value="NZ_JACIJJ010000004.1"/>
</dbReference>
<feature type="domain" description="Metallo-beta-lactamase" evidence="1">
    <location>
        <begin position="41"/>
        <end position="231"/>
    </location>
</feature>
<dbReference type="GO" id="GO:0008800">
    <property type="term" value="F:beta-lactamase activity"/>
    <property type="evidence" value="ECO:0007669"/>
    <property type="project" value="UniProtKB-EC"/>
</dbReference>
<dbReference type="Gene3D" id="3.60.15.10">
    <property type="entry name" value="Ribonuclease Z/Hydroxyacylglutathione hydrolase-like"/>
    <property type="match status" value="1"/>
</dbReference>
<dbReference type="EC" id="3.5.2.6" evidence="2"/>
<organism evidence="2 3">
    <name type="scientific">Sphingomonas yantingensis</name>
    <dbReference type="NCBI Taxonomy" id="1241761"/>
    <lineage>
        <taxon>Bacteria</taxon>
        <taxon>Pseudomonadati</taxon>
        <taxon>Pseudomonadota</taxon>
        <taxon>Alphaproteobacteria</taxon>
        <taxon>Sphingomonadales</taxon>
        <taxon>Sphingomonadaceae</taxon>
        <taxon>Sphingomonas</taxon>
    </lineage>
</organism>
<dbReference type="SMART" id="SM00849">
    <property type="entry name" value="Lactamase_B"/>
    <property type="match status" value="1"/>
</dbReference>
<name>A0A7W9AS37_9SPHN</name>
<evidence type="ECO:0000259" key="1">
    <source>
        <dbReference type="SMART" id="SM00849"/>
    </source>
</evidence>
<dbReference type="Pfam" id="PF00753">
    <property type="entry name" value="Lactamase_B"/>
    <property type="match status" value="1"/>
</dbReference>
<dbReference type="PANTHER" id="PTHR42951">
    <property type="entry name" value="METALLO-BETA-LACTAMASE DOMAIN-CONTAINING"/>
    <property type="match status" value="1"/>
</dbReference>
<gene>
    <name evidence="2" type="ORF">FHR19_002941</name>
</gene>
<accession>A0A7W9AS37</accession>
<dbReference type="PANTHER" id="PTHR42951:SF17">
    <property type="entry name" value="METALLO-BETA-LACTAMASE DOMAIN-CONTAINING PROTEIN"/>
    <property type="match status" value="1"/>
</dbReference>
<dbReference type="InterPro" id="IPR036866">
    <property type="entry name" value="RibonucZ/Hydroxyglut_hydro"/>
</dbReference>
<dbReference type="AlphaFoldDB" id="A0A7W9AS37"/>
<dbReference type="NCBIfam" id="NF033105">
    <property type="entry name" value="bla_subclass_B3"/>
    <property type="match status" value="1"/>
</dbReference>